<keyword evidence="3" id="KW-0813">Transport</keyword>
<evidence type="ECO:0000313" key="13">
    <source>
        <dbReference type="EMBL" id="ROT39372.1"/>
    </source>
</evidence>
<keyword evidence="14" id="KW-1185">Reference proteome</keyword>
<sequence>MADASVRTPLLGHISRQPIRDPLVRNLWSDVGLIAQIGVASLVIIVWVSVFLRPLILFSGHPLAQSLGVLALTQAILILQPTHEADQKRVGQRSHALLNLTSFVFFVTGVSIIEVNKFRSSGPHWHSVHGVLGIILSICLLLQYLVGVTMWAVPKLYGGTDNARAIWKYHRATGYIIYSGLLATIFSALWTDYNKNVLGIKWWYILVPVLAAFVSVNFRINLAKFGLSGNKVQTRQGEQAE</sequence>
<evidence type="ECO:0000256" key="9">
    <source>
        <dbReference type="ARBA" id="ARBA00023004"/>
    </source>
</evidence>
<dbReference type="Proteomes" id="UP000272025">
    <property type="component" value="Unassembled WGS sequence"/>
</dbReference>
<gene>
    <name evidence="13" type="ORF">SODALDRAFT_323765</name>
</gene>
<accession>A0A3N2PY12</accession>
<dbReference type="GeneID" id="39578310"/>
<evidence type="ECO:0000259" key="12">
    <source>
        <dbReference type="PROSITE" id="PS50939"/>
    </source>
</evidence>
<dbReference type="GO" id="GO:0016020">
    <property type="term" value="C:membrane"/>
    <property type="evidence" value="ECO:0007669"/>
    <property type="project" value="UniProtKB-SubCell"/>
</dbReference>
<evidence type="ECO:0000256" key="3">
    <source>
        <dbReference type="ARBA" id="ARBA00022448"/>
    </source>
</evidence>
<feature type="transmembrane region" description="Helical" evidence="11">
    <location>
        <begin position="96"/>
        <end position="115"/>
    </location>
</feature>
<organism evidence="13 14">
    <name type="scientific">Sodiomyces alkalinus (strain CBS 110278 / VKM F-3762 / F11)</name>
    <name type="common">Alkaliphilic filamentous fungus</name>
    <dbReference type="NCBI Taxonomy" id="1314773"/>
    <lineage>
        <taxon>Eukaryota</taxon>
        <taxon>Fungi</taxon>
        <taxon>Dikarya</taxon>
        <taxon>Ascomycota</taxon>
        <taxon>Pezizomycotina</taxon>
        <taxon>Sordariomycetes</taxon>
        <taxon>Hypocreomycetidae</taxon>
        <taxon>Glomerellales</taxon>
        <taxon>Plectosphaerellaceae</taxon>
        <taxon>Sodiomyces</taxon>
    </lineage>
</organism>
<dbReference type="PROSITE" id="PS50939">
    <property type="entry name" value="CYTOCHROME_B561"/>
    <property type="match status" value="1"/>
</dbReference>
<evidence type="ECO:0000256" key="2">
    <source>
        <dbReference type="ARBA" id="ARBA00004141"/>
    </source>
</evidence>
<dbReference type="InterPro" id="IPR045150">
    <property type="entry name" value="CYB561D1/2"/>
</dbReference>
<dbReference type="AlphaFoldDB" id="A0A3N2PY12"/>
<dbReference type="InterPro" id="IPR006593">
    <property type="entry name" value="Cyt_b561/ferric_Rdtase_TM"/>
</dbReference>
<evidence type="ECO:0000256" key="10">
    <source>
        <dbReference type="ARBA" id="ARBA00023136"/>
    </source>
</evidence>
<evidence type="ECO:0000256" key="1">
    <source>
        <dbReference type="ARBA" id="ARBA00001970"/>
    </source>
</evidence>
<keyword evidence="6" id="KW-0479">Metal-binding</keyword>
<evidence type="ECO:0000313" key="14">
    <source>
        <dbReference type="Proteomes" id="UP000272025"/>
    </source>
</evidence>
<feature type="transmembrane region" description="Helical" evidence="11">
    <location>
        <begin position="127"/>
        <end position="151"/>
    </location>
</feature>
<evidence type="ECO:0000256" key="11">
    <source>
        <dbReference type="SAM" id="Phobius"/>
    </source>
</evidence>
<dbReference type="GO" id="GO:0046872">
    <property type="term" value="F:metal ion binding"/>
    <property type="evidence" value="ECO:0007669"/>
    <property type="project" value="UniProtKB-KW"/>
</dbReference>
<evidence type="ECO:0000256" key="7">
    <source>
        <dbReference type="ARBA" id="ARBA00022982"/>
    </source>
</evidence>
<feature type="transmembrane region" description="Helical" evidence="11">
    <location>
        <begin position="33"/>
        <end position="52"/>
    </location>
</feature>
<dbReference type="CDD" id="cd08761">
    <property type="entry name" value="Cyt_b561_CYB561D2_like"/>
    <property type="match status" value="1"/>
</dbReference>
<dbReference type="PANTHER" id="PTHR15422:SF45">
    <property type="entry name" value="CYTOCHROME B561 DOMAIN-CONTAINING PROTEIN"/>
    <property type="match status" value="1"/>
</dbReference>
<dbReference type="RefSeq" id="XP_028467178.1">
    <property type="nucleotide sequence ID" value="XM_028609832.1"/>
</dbReference>
<keyword evidence="9" id="KW-0408">Iron</keyword>
<feature type="domain" description="Cytochrome b561" evidence="12">
    <location>
        <begin position="27"/>
        <end position="227"/>
    </location>
</feature>
<feature type="transmembrane region" description="Helical" evidence="11">
    <location>
        <begin position="172"/>
        <end position="190"/>
    </location>
</feature>
<protein>
    <recommendedName>
        <fullName evidence="12">Cytochrome b561 domain-containing protein</fullName>
    </recommendedName>
</protein>
<evidence type="ECO:0000256" key="8">
    <source>
        <dbReference type="ARBA" id="ARBA00022989"/>
    </source>
</evidence>
<dbReference type="Gene3D" id="1.20.120.1770">
    <property type="match status" value="1"/>
</dbReference>
<reference evidence="13 14" key="1">
    <citation type="journal article" date="2018" name="Mol. Ecol.">
        <title>The obligate alkalophilic soda-lake fungus Sodiomyces alkalinus has shifted to a protein diet.</title>
        <authorList>
            <person name="Grum-Grzhimaylo A.A."/>
            <person name="Falkoski D.L."/>
            <person name="van den Heuvel J."/>
            <person name="Valero-Jimenez C.A."/>
            <person name="Min B."/>
            <person name="Choi I.G."/>
            <person name="Lipzen A."/>
            <person name="Daum C.G."/>
            <person name="Aanen D.K."/>
            <person name="Tsang A."/>
            <person name="Henrissat B."/>
            <person name="Bilanenko E.N."/>
            <person name="de Vries R.P."/>
            <person name="van Kan J.A.L."/>
            <person name="Grigoriev I.V."/>
            <person name="Debets A.J.M."/>
        </authorList>
    </citation>
    <scope>NUCLEOTIDE SEQUENCE [LARGE SCALE GENOMIC DNA]</scope>
    <source>
        <strain evidence="13 14">F11</strain>
    </source>
</reference>
<keyword evidence="7" id="KW-0249">Electron transport</keyword>
<evidence type="ECO:0000256" key="4">
    <source>
        <dbReference type="ARBA" id="ARBA00022617"/>
    </source>
</evidence>
<comment type="subcellular location">
    <subcellularLocation>
        <location evidence="2">Membrane</location>
        <topology evidence="2">Multi-pass membrane protein</topology>
    </subcellularLocation>
</comment>
<keyword evidence="5 11" id="KW-0812">Transmembrane</keyword>
<dbReference type="Pfam" id="PF03188">
    <property type="entry name" value="Cytochrom_B561"/>
    <property type="match status" value="1"/>
</dbReference>
<name>A0A3N2PY12_SODAK</name>
<dbReference type="EMBL" id="ML119054">
    <property type="protein sequence ID" value="ROT39372.1"/>
    <property type="molecule type" value="Genomic_DNA"/>
</dbReference>
<keyword evidence="4" id="KW-0349">Heme</keyword>
<feature type="transmembrane region" description="Helical" evidence="11">
    <location>
        <begin position="202"/>
        <end position="222"/>
    </location>
</feature>
<evidence type="ECO:0000256" key="5">
    <source>
        <dbReference type="ARBA" id="ARBA00022692"/>
    </source>
</evidence>
<dbReference type="OrthoDB" id="432881at2759"/>
<dbReference type="SMART" id="SM00665">
    <property type="entry name" value="B561"/>
    <property type="match status" value="1"/>
</dbReference>
<proteinExistence type="predicted"/>
<dbReference type="GO" id="GO:0140575">
    <property type="term" value="F:transmembrane monodehydroascorbate reductase activity"/>
    <property type="evidence" value="ECO:0007669"/>
    <property type="project" value="InterPro"/>
</dbReference>
<comment type="cofactor">
    <cofactor evidence="1">
        <name>heme b</name>
        <dbReference type="ChEBI" id="CHEBI:60344"/>
    </cofactor>
</comment>
<dbReference type="PANTHER" id="PTHR15422">
    <property type="entry name" value="OS05G0565100 PROTEIN"/>
    <property type="match status" value="1"/>
</dbReference>
<keyword evidence="8 11" id="KW-1133">Transmembrane helix</keyword>
<evidence type="ECO:0000256" key="6">
    <source>
        <dbReference type="ARBA" id="ARBA00022723"/>
    </source>
</evidence>
<keyword evidence="10 11" id="KW-0472">Membrane</keyword>